<feature type="compositionally biased region" description="Basic and acidic residues" evidence="1">
    <location>
        <begin position="634"/>
        <end position="650"/>
    </location>
</feature>
<feature type="compositionally biased region" description="Low complexity" evidence="1">
    <location>
        <begin position="271"/>
        <end position="283"/>
    </location>
</feature>
<evidence type="ECO:0000256" key="1">
    <source>
        <dbReference type="SAM" id="MobiDB-lite"/>
    </source>
</evidence>
<dbReference type="GO" id="GO:0005524">
    <property type="term" value="F:ATP binding"/>
    <property type="evidence" value="ECO:0007669"/>
    <property type="project" value="InterPro"/>
</dbReference>
<organism evidence="3 4">
    <name type="scientific">Zymoseptoria tritici (strain ST99CH_3D7)</name>
    <dbReference type="NCBI Taxonomy" id="1276538"/>
    <lineage>
        <taxon>Eukaryota</taxon>
        <taxon>Fungi</taxon>
        <taxon>Dikarya</taxon>
        <taxon>Ascomycota</taxon>
        <taxon>Pezizomycotina</taxon>
        <taxon>Dothideomycetes</taxon>
        <taxon>Dothideomycetidae</taxon>
        <taxon>Mycosphaerellales</taxon>
        <taxon>Mycosphaerellaceae</taxon>
        <taxon>Zymoseptoria</taxon>
    </lineage>
</organism>
<keyword evidence="4" id="KW-1185">Reference proteome</keyword>
<dbReference type="SUPFAM" id="SSF52540">
    <property type="entry name" value="P-loop containing nucleoside triphosphate hydrolases"/>
    <property type="match status" value="1"/>
</dbReference>
<feature type="compositionally biased region" description="Polar residues" evidence="1">
    <location>
        <begin position="16"/>
        <end position="32"/>
    </location>
</feature>
<name>A0A1X7S5A1_ZYMT9</name>
<feature type="domain" description="AAA+ ATPase" evidence="2">
    <location>
        <begin position="772"/>
        <end position="896"/>
    </location>
</feature>
<reference evidence="3 4" key="1">
    <citation type="submission" date="2016-06" db="EMBL/GenBank/DDBJ databases">
        <authorList>
            <person name="Kjaerup R.B."/>
            <person name="Dalgaard T.S."/>
            <person name="Juul-Madsen H.R."/>
        </authorList>
    </citation>
    <scope>NUCLEOTIDE SEQUENCE [LARGE SCALE GENOMIC DNA]</scope>
</reference>
<feature type="compositionally biased region" description="Acidic residues" evidence="1">
    <location>
        <begin position="227"/>
        <end position="236"/>
    </location>
</feature>
<dbReference type="CDD" id="cd19481">
    <property type="entry name" value="RecA-like_protease"/>
    <property type="match status" value="1"/>
</dbReference>
<dbReference type="GO" id="GO:0016887">
    <property type="term" value="F:ATP hydrolysis activity"/>
    <property type="evidence" value="ECO:0007669"/>
    <property type="project" value="InterPro"/>
</dbReference>
<dbReference type="Pfam" id="PF22942">
    <property type="entry name" value="DUF7025"/>
    <property type="match status" value="1"/>
</dbReference>
<feature type="compositionally biased region" description="Basic residues" evidence="1">
    <location>
        <begin position="88"/>
        <end position="119"/>
    </location>
</feature>
<sequence length="1009" mass="112908">MSKSAAATASDTSPSHVPSTSVLTPATTPSDTPTKRLSAALPVSSLRSEIEDAMDEKQINDTEVPAAETEGVQQPVTTKQDDTTQAVPKKKTTCKDAKHKKTSKLKTKKKNSASTKKNKSIPADDSSDESSSDDSSDYSSSESSEDESDESSSSEEEVKKKKSKSKTAKKSKDKKRKKSKKPDSSESEDDSGDESDSSSEDEASKKKQKKAGKKAKKSKKAAASSSDSEDASDDDGVSGLESQVKELTSKILALKSASKSSKSSKRRKSSTSKSSSSKSSSRSSKTRKSRKTSSKFKRVDQLWDSETHNYKLKESAEDEEGEFAEFAFLVRRTFNWENRYEDTIVGIKSKALRTVLAEVMKGCKSVSLEVDEPSLDPKQLFLYLEDLRTHCKKTLRAQIKSEKKRKIKKKLEEQRKCCRTLVAYLDEDFAETKKTLYPLLAAGNITFDLVWALFKPNQVAITSCYGSWDEPRCIKAHFATFNCNMTRGQWYIIEGNYVECDGTRFGYGDFEAEIDGFKGPKKISSLPIYPLKYHPDVKAVKEKIIARGRRFVEMHGIKYMFHKGMAFHKKKKQVLRISINGRVMVDSQTFRRINPNYPVSPIFKRSQDDLESDSDEDDGCNCCDSDDEAAVQGDTHRSNTHDGGDDAPKYKYRWEKDKDGDEQYVAVEVDADGDELHVQPAVQELEYSSSQRRTYTDEELLLTSPVVLGFSFNEKLWVEFTISGLKDITYNDQAFDSLVLPGDQKSTVRALVESHKYHAAQTIDDVVQGKGRGLVFVLHGPPGTGKTLTAEGISELLRVPLYIVSAGELGTDPAKLEFELQKILDIAHSWGALLLLDEADVFLEKREIHDIHRNALVSIFLRLLEYFQGILFLTTNRVETFDDAFQSRIHVALRYDELTTAAKKEVWKNFLGMVETQQALPAPDGSAKGKQMELRNQPLFTEKDFAMLARHRLNGRQIKNSVRTSQALALNEGSQLTLAHITRVLAVAETFERDLKGGLGYEEAMRTYT</sequence>
<dbReference type="Pfam" id="PF00004">
    <property type="entry name" value="AAA"/>
    <property type="match status" value="1"/>
</dbReference>
<dbReference type="InterPro" id="IPR003959">
    <property type="entry name" value="ATPase_AAA_core"/>
</dbReference>
<feature type="region of interest" description="Disordered" evidence="1">
    <location>
        <begin position="1"/>
        <end position="298"/>
    </location>
</feature>
<dbReference type="EMBL" id="LT853701">
    <property type="protein sequence ID" value="SMQ54863.1"/>
    <property type="molecule type" value="Genomic_DNA"/>
</dbReference>
<feature type="compositionally biased region" description="Acidic residues" evidence="1">
    <location>
        <begin position="125"/>
        <end position="136"/>
    </location>
</feature>
<feature type="compositionally biased region" description="Polar residues" evidence="1">
    <location>
        <begin position="71"/>
        <end position="86"/>
    </location>
</feature>
<dbReference type="PANTHER" id="PTHR46411:SF1">
    <property type="entry name" value="FAMILY ATPASE, PUTATIVE (AFU_ORTHOLOGUE AFUA_7G05752)-RELATED"/>
    <property type="match status" value="1"/>
</dbReference>
<feature type="compositionally biased region" description="Acidic residues" evidence="1">
    <location>
        <begin position="143"/>
        <end position="155"/>
    </location>
</feature>
<accession>A0A1X7S5A1</accession>
<evidence type="ECO:0000313" key="4">
    <source>
        <dbReference type="Proteomes" id="UP000215127"/>
    </source>
</evidence>
<evidence type="ECO:0000313" key="3">
    <source>
        <dbReference type="EMBL" id="SMQ54863.1"/>
    </source>
</evidence>
<dbReference type="AlphaFoldDB" id="A0A1X7S5A1"/>
<feature type="compositionally biased region" description="Basic residues" evidence="1">
    <location>
        <begin position="160"/>
        <end position="180"/>
    </location>
</feature>
<protein>
    <recommendedName>
        <fullName evidence="2">AAA+ ATPase domain-containing protein</fullName>
    </recommendedName>
</protein>
<feature type="compositionally biased region" description="Basic residues" evidence="1">
    <location>
        <begin position="284"/>
        <end position="296"/>
    </location>
</feature>
<proteinExistence type="predicted"/>
<dbReference type="Proteomes" id="UP000215127">
    <property type="component" value="Chromosome 10"/>
</dbReference>
<feature type="region of interest" description="Disordered" evidence="1">
    <location>
        <begin position="629"/>
        <end position="650"/>
    </location>
</feature>
<dbReference type="PANTHER" id="PTHR46411">
    <property type="entry name" value="FAMILY ATPASE, PUTATIVE-RELATED"/>
    <property type="match status" value="1"/>
</dbReference>
<dbReference type="InterPro" id="IPR054289">
    <property type="entry name" value="DUF7025"/>
</dbReference>
<feature type="compositionally biased region" description="Basic residues" evidence="1">
    <location>
        <begin position="206"/>
        <end position="220"/>
    </location>
</feature>
<feature type="compositionally biased region" description="Low complexity" evidence="1">
    <location>
        <begin position="1"/>
        <end position="15"/>
    </location>
</feature>
<gene>
    <name evidence="3" type="ORF">ZT3D7_G10018</name>
</gene>
<feature type="compositionally biased region" description="Acidic residues" evidence="1">
    <location>
        <begin position="185"/>
        <end position="201"/>
    </location>
</feature>
<dbReference type="InterPro" id="IPR003593">
    <property type="entry name" value="AAA+_ATPase"/>
</dbReference>
<dbReference type="STRING" id="1276538.A0A1X7S5A1"/>
<dbReference type="SMART" id="SM00382">
    <property type="entry name" value="AAA"/>
    <property type="match status" value="1"/>
</dbReference>
<dbReference type="Gene3D" id="3.40.50.300">
    <property type="entry name" value="P-loop containing nucleotide triphosphate hydrolases"/>
    <property type="match status" value="1"/>
</dbReference>
<dbReference type="InterPro" id="IPR027417">
    <property type="entry name" value="P-loop_NTPase"/>
</dbReference>
<evidence type="ECO:0000259" key="2">
    <source>
        <dbReference type="SMART" id="SM00382"/>
    </source>
</evidence>